<evidence type="ECO:0000259" key="8">
    <source>
        <dbReference type="PROSITE" id="PS50004"/>
    </source>
</evidence>
<dbReference type="SUPFAM" id="SSF49562">
    <property type="entry name" value="C2 domain (Calcium/lipid-binding domain, CaLB)"/>
    <property type="match status" value="2"/>
</dbReference>
<evidence type="ECO:0000256" key="4">
    <source>
        <dbReference type="ARBA" id="ARBA00023069"/>
    </source>
</evidence>
<feature type="region of interest" description="Disordered" evidence="7">
    <location>
        <begin position="134"/>
        <end position="160"/>
    </location>
</feature>
<feature type="coiled-coil region" evidence="6">
    <location>
        <begin position="195"/>
        <end position="236"/>
    </location>
</feature>
<dbReference type="SMART" id="SM00239">
    <property type="entry name" value="C2"/>
    <property type="match status" value="1"/>
</dbReference>
<feature type="compositionally biased region" description="Polar residues" evidence="7">
    <location>
        <begin position="1035"/>
        <end position="1046"/>
    </location>
</feature>
<protein>
    <submittedName>
        <fullName evidence="10">Protein fantom-like isoform X1</fullName>
    </submittedName>
</protein>
<feature type="coiled-coil region" evidence="6">
    <location>
        <begin position="94"/>
        <end position="128"/>
    </location>
</feature>
<evidence type="ECO:0000256" key="3">
    <source>
        <dbReference type="ARBA" id="ARBA00023054"/>
    </source>
</evidence>
<keyword evidence="3 6" id="KW-0175">Coiled coil</keyword>
<accession>A0A8B8ED05</accession>
<dbReference type="Pfam" id="PF11618">
    <property type="entry name" value="C2-C2_1"/>
    <property type="match status" value="1"/>
</dbReference>
<proteinExistence type="inferred from homology"/>
<feature type="compositionally biased region" description="Acidic residues" evidence="7">
    <location>
        <begin position="1057"/>
        <end position="1070"/>
    </location>
</feature>
<evidence type="ECO:0000313" key="9">
    <source>
        <dbReference type="Proteomes" id="UP000694844"/>
    </source>
</evidence>
<dbReference type="KEGG" id="cvn:111133378"/>
<dbReference type="InterPro" id="IPR031139">
    <property type="entry name" value="RPGRIP1_fam"/>
</dbReference>
<dbReference type="OrthoDB" id="2133912at2759"/>
<name>A0A8B8ED05_CRAVI</name>
<sequence>MTDVDMVPVRDTGGGKNDGFEQKAAQQRRMVSKWDRDTLEDKYLRMYEENLILKKHARKQEDKIKRMATKLLRLVNDKKKNSETEVGATKKGRDIEMEEKMEELQDQIRNLEKQNAQLKEKLVLTKQQLATTGKRSTPYNRVGSRIDTGISKTSHQSDSRLTKNMRVIGPQDGFRGHAISHTQIVHQQRSNQGLMEHTRAEIRHKDDQIAQLHEQLNMCDIEIENLRQQVKMKESDYEEDLFKIKQQITAEQRATVQENIDLIKLQREVKEKSTKLSAVTEKYAILEENLHTMKRSHDNMLMEMENLNMQLKEEQNRVLTLQNELKFGTTNNRKIIELQEQISCMEKENQILKEANEKFVSSAFDLEREREWRQRENQLKVQIAQLEATLKADLGEKGGILDKYAIEKETHEQLQAQFRQMQLEHYQLKEEYDDLKEKMKFFTKESAIDFSEIEEALVLVKQKKQQSVPDPDFLQRVDREMSKDEHRKLLELQAEYAECIHELEKTRNMLVIQHKINKDYQQEVDISQSKIDEIKKEYETKLDEYARLLDIRAARIKKLEAQLRDVAYGTKQYKMPPPTDSIEETIDFDETIHLERGQNLFEIHIQKVSLSPDAIKMLGDEEALIFCTWEFFEFEIQSTPVLKGPRPEYDFTSQYVVKVDDFFLHYLQRDSCTLELHQSLGQDFKTIGACQLVFKDIFDKPHGRIHGTASLTGLEGEGVGMGFGIVEYWIRLRVPMEQALRLYKERTKALGYVMSNQKAAADALQALDENAAMRPKDNINELHIKIVRCTGLKSRQPNLQPSPYCVYQFYDNRDHDTTIIRNSNNPEFNDHKTYPVPMIADLDQFLKTTPLKVFVFDDSDPEQASYIGIADVPLIPLAHNKAVKGLFELKAANGRVSGTIEMEMRWQFTYVPPKGLPITEKPPTQDVKPEEPESSSVTPAPAKTRIAAKFPGPSATSTPMPKSRGTEEAMEGFARSMDIDIAPKTQAKKKLEIQEESTIQQSESLVHEAVSQVVSDNLPSMLSTESMSHAPVAGSPTSSQKSTPRGQTDEAGQQEEHEQEVEEEESDMMSEESHPPHIGEALARPSPPPESDDMKEETLTPKEGTKASDTMFGDEEIEEEITEEITEEGGVAGETLPQPSTETEEEESEKLQMETDSEGIVVMNPKPKRRGKVVNKAANTVTVTISHLSLNEKATVLSNDNVKQLFVAYNFLGIEPQELETPFSLPKPKANTSITYNFTKTFQVDMQKNYERRQYLAAMLLPDDPEQGRIRFTVVSEPPDDDMDAECEDIGVAFVSVKEVLMSKKDVEEQNVDIHDVKNDKEVIGSLNVTVKCLAALEAVEKEMQIEGTY</sequence>
<organism evidence="9 10">
    <name type="scientific">Crassostrea virginica</name>
    <name type="common">Eastern oyster</name>
    <dbReference type="NCBI Taxonomy" id="6565"/>
    <lineage>
        <taxon>Eukaryota</taxon>
        <taxon>Metazoa</taxon>
        <taxon>Spiralia</taxon>
        <taxon>Lophotrochozoa</taxon>
        <taxon>Mollusca</taxon>
        <taxon>Bivalvia</taxon>
        <taxon>Autobranchia</taxon>
        <taxon>Pteriomorphia</taxon>
        <taxon>Ostreida</taxon>
        <taxon>Ostreoidea</taxon>
        <taxon>Ostreidae</taxon>
        <taxon>Crassostrea</taxon>
    </lineage>
</organism>
<dbReference type="Pfam" id="PF00168">
    <property type="entry name" value="C2"/>
    <property type="match status" value="1"/>
</dbReference>
<dbReference type="PANTHER" id="PTHR14240">
    <property type="entry name" value="RETINITIS PIGMENTOSA GTPASE REGULATOR-INTERACTING PROTEIN"/>
    <property type="match status" value="1"/>
</dbReference>
<evidence type="ECO:0000313" key="10">
    <source>
        <dbReference type="RefSeq" id="XP_022337426.1"/>
    </source>
</evidence>
<dbReference type="InterPro" id="IPR035892">
    <property type="entry name" value="C2_domain_sf"/>
</dbReference>
<feature type="compositionally biased region" description="Basic and acidic residues" evidence="7">
    <location>
        <begin position="1096"/>
        <end position="1106"/>
    </location>
</feature>
<evidence type="ECO:0000256" key="7">
    <source>
        <dbReference type="SAM" id="MobiDB-lite"/>
    </source>
</evidence>
<dbReference type="FunFam" id="2.60.40.150:FF:000073">
    <property type="entry name" value="protein fantom isoform X1"/>
    <property type="match status" value="1"/>
</dbReference>
<comment type="similarity">
    <text evidence="2">Belongs to the RPGRIP1 family.</text>
</comment>
<reference evidence="10" key="1">
    <citation type="submission" date="2025-08" db="UniProtKB">
        <authorList>
            <consortium name="RefSeq"/>
        </authorList>
    </citation>
    <scope>IDENTIFICATION</scope>
    <source>
        <tissue evidence="10">Whole sample</tissue>
    </source>
</reference>
<feature type="compositionally biased region" description="Acidic residues" evidence="7">
    <location>
        <begin position="1112"/>
        <end position="1127"/>
    </location>
</feature>
<evidence type="ECO:0000256" key="2">
    <source>
        <dbReference type="ARBA" id="ARBA00006042"/>
    </source>
</evidence>
<feature type="coiled-coil region" evidence="6">
    <location>
        <begin position="489"/>
        <end position="551"/>
    </location>
</feature>
<evidence type="ECO:0000256" key="6">
    <source>
        <dbReference type="SAM" id="Coils"/>
    </source>
</evidence>
<keyword evidence="9" id="KW-1185">Reference proteome</keyword>
<feature type="region of interest" description="Disordered" evidence="7">
    <location>
        <begin position="915"/>
        <end position="968"/>
    </location>
</feature>
<feature type="domain" description="C2" evidence="8">
    <location>
        <begin position="763"/>
        <end position="887"/>
    </location>
</feature>
<gene>
    <name evidence="10" type="primary">LOC111133378</name>
</gene>
<dbReference type="GO" id="GO:0035869">
    <property type="term" value="C:ciliary transition zone"/>
    <property type="evidence" value="ECO:0007669"/>
    <property type="project" value="TreeGrafter"/>
</dbReference>
<dbReference type="Proteomes" id="UP000694844">
    <property type="component" value="Chromosome 5"/>
</dbReference>
<dbReference type="InterPro" id="IPR021656">
    <property type="entry name" value="C2-C2_1"/>
</dbReference>
<comment type="subcellular location">
    <subcellularLocation>
        <location evidence="1">Cell projection</location>
        <location evidence="1">Cilium</location>
    </subcellularLocation>
</comment>
<dbReference type="GO" id="GO:0005856">
    <property type="term" value="C:cytoskeleton"/>
    <property type="evidence" value="ECO:0007669"/>
    <property type="project" value="UniProtKB-ARBA"/>
</dbReference>
<dbReference type="InterPro" id="IPR000008">
    <property type="entry name" value="C2_dom"/>
</dbReference>
<dbReference type="GO" id="GO:1905515">
    <property type="term" value="P:non-motile cilium assembly"/>
    <property type="evidence" value="ECO:0007669"/>
    <property type="project" value="TreeGrafter"/>
</dbReference>
<evidence type="ECO:0000256" key="5">
    <source>
        <dbReference type="ARBA" id="ARBA00023273"/>
    </source>
</evidence>
<keyword evidence="5" id="KW-0966">Cell projection</keyword>
<dbReference type="PANTHER" id="PTHR14240:SF1">
    <property type="entry name" value="PROTEIN FANTOM-RELATED"/>
    <property type="match status" value="1"/>
</dbReference>
<dbReference type="CDD" id="cd00030">
    <property type="entry name" value="C2"/>
    <property type="match status" value="1"/>
</dbReference>
<dbReference type="GeneID" id="111133378"/>
<dbReference type="Gene3D" id="2.60.40.150">
    <property type="entry name" value="C2 domain"/>
    <property type="match status" value="3"/>
</dbReference>
<dbReference type="PROSITE" id="PS50004">
    <property type="entry name" value="C2"/>
    <property type="match status" value="1"/>
</dbReference>
<dbReference type="Pfam" id="PF18111">
    <property type="entry name" value="RPGR1_C"/>
    <property type="match status" value="1"/>
</dbReference>
<dbReference type="InterPro" id="IPR041091">
    <property type="entry name" value="RPGRIP1_C"/>
</dbReference>
<feature type="region of interest" description="Disordered" evidence="7">
    <location>
        <begin position="1"/>
        <end position="24"/>
    </location>
</feature>
<evidence type="ECO:0000256" key="1">
    <source>
        <dbReference type="ARBA" id="ARBA00004138"/>
    </source>
</evidence>
<dbReference type="RefSeq" id="XP_022337426.1">
    <property type="nucleotide sequence ID" value="XM_022481718.1"/>
</dbReference>
<keyword evidence="4" id="KW-0969">Cilium</keyword>
<feature type="region of interest" description="Disordered" evidence="7">
    <location>
        <begin position="1024"/>
        <end position="1155"/>
    </location>
</feature>
<feature type="coiled-coil region" evidence="6">
    <location>
        <begin position="262"/>
        <end position="445"/>
    </location>
</feature>